<feature type="transmembrane region" description="Helical" evidence="2">
    <location>
        <begin position="123"/>
        <end position="142"/>
    </location>
</feature>
<keyword evidence="2" id="KW-1133">Transmembrane helix</keyword>
<evidence type="ECO:0000256" key="2">
    <source>
        <dbReference type="SAM" id="Phobius"/>
    </source>
</evidence>
<keyword evidence="2" id="KW-0812">Transmembrane</keyword>
<organism evidence="3 4">
    <name type="scientific">Halobacillus litoralis</name>
    <dbReference type="NCBI Taxonomy" id="45668"/>
    <lineage>
        <taxon>Bacteria</taxon>
        <taxon>Bacillati</taxon>
        <taxon>Bacillota</taxon>
        <taxon>Bacilli</taxon>
        <taxon>Bacillales</taxon>
        <taxon>Bacillaceae</taxon>
        <taxon>Halobacillus</taxon>
    </lineage>
</organism>
<gene>
    <name evidence="3" type="ORF">GLV98_16420</name>
</gene>
<dbReference type="EMBL" id="WMEZ01000008">
    <property type="protein sequence ID" value="MYL51081.1"/>
    <property type="molecule type" value="Genomic_DNA"/>
</dbReference>
<protein>
    <submittedName>
        <fullName evidence="3">TIGR00341 family protein</fullName>
    </submittedName>
</protein>
<dbReference type="InterPro" id="IPR005240">
    <property type="entry name" value="DUF389"/>
</dbReference>
<dbReference type="PANTHER" id="PTHR20992">
    <property type="entry name" value="AT15442P-RELATED"/>
    <property type="match status" value="1"/>
</dbReference>
<name>A0A845EHD4_9BACI</name>
<dbReference type="AlphaFoldDB" id="A0A845EHD4"/>
<feature type="transmembrane region" description="Helical" evidence="2">
    <location>
        <begin position="244"/>
        <end position="265"/>
    </location>
</feature>
<accession>A0A845EHD4</accession>
<evidence type="ECO:0000313" key="3">
    <source>
        <dbReference type="EMBL" id="MYL51081.1"/>
    </source>
</evidence>
<evidence type="ECO:0000256" key="1">
    <source>
        <dbReference type="SAM" id="MobiDB-lite"/>
    </source>
</evidence>
<keyword evidence="2" id="KW-0472">Membrane</keyword>
<reference evidence="3 4" key="1">
    <citation type="submission" date="2019-11" db="EMBL/GenBank/DDBJ databases">
        <title>Genome sequences of 17 halophilic strains isolated from different environments.</title>
        <authorList>
            <person name="Furrow R.E."/>
        </authorList>
    </citation>
    <scope>NUCLEOTIDE SEQUENCE [LARGE SCALE GENOMIC DNA]</scope>
    <source>
        <strain evidence="3 4">22505_10_Sand</strain>
    </source>
</reference>
<dbReference type="PANTHER" id="PTHR20992:SF9">
    <property type="entry name" value="AT15442P-RELATED"/>
    <property type="match status" value="1"/>
</dbReference>
<dbReference type="Proteomes" id="UP000447393">
    <property type="component" value="Unassembled WGS sequence"/>
</dbReference>
<feature type="transmembrane region" description="Helical" evidence="2">
    <location>
        <begin position="315"/>
        <end position="333"/>
    </location>
</feature>
<feature type="transmembrane region" description="Helical" evidence="2">
    <location>
        <begin position="217"/>
        <end position="237"/>
    </location>
</feature>
<feature type="transmembrane region" description="Helical" evidence="2">
    <location>
        <begin position="148"/>
        <end position="171"/>
    </location>
</feature>
<dbReference type="OrthoDB" id="9790659at2"/>
<dbReference type="RefSeq" id="WP_160917151.1">
    <property type="nucleotide sequence ID" value="NZ_WMEZ01000008.1"/>
</dbReference>
<dbReference type="NCBIfam" id="TIGR00341">
    <property type="entry name" value="TIGR00341 family protein"/>
    <property type="match status" value="1"/>
</dbReference>
<feature type="transmembrane region" description="Helical" evidence="2">
    <location>
        <begin position="271"/>
        <end position="294"/>
    </location>
</feature>
<feature type="region of interest" description="Disordered" evidence="1">
    <location>
        <begin position="84"/>
        <end position="103"/>
    </location>
</feature>
<feature type="transmembrane region" description="Helical" evidence="2">
    <location>
        <begin position="183"/>
        <end position="202"/>
    </location>
</feature>
<comment type="caution">
    <text evidence="3">The sequence shown here is derived from an EMBL/GenBank/DDBJ whole genome shotgun (WGS) entry which is preliminary data.</text>
</comment>
<sequence>MNLQLIEVYIPDQHFESIDEKLKKYDHRSYWVSSESEERMLVRILVQKSEVEEILNYLEGVSNVVEGFETLLIPVQTYLSKETIHEETKEKEEKEEDEEEKSRLLRASRHELMNAAEKSSHITMNYSLLILLSAIVATVGIIKDSEAVVIGAMVIAPMIGPVISVAFFAILGDYKGLGQSAVSSLYGVAIVLFISIAFGYFTDVGMENAQYLDRTKVTLIDIPLGVASGAAGALAFLNRLSGNLVGVMVAVALLPPSVAMGMSIGDGSMTAAYGAFLLVTVNIMSILLAAVSIFSLSGIRPVRWEEVQRANVSRPLSIVFVIIIVLILALVILEGQNLI</sequence>
<evidence type="ECO:0000313" key="4">
    <source>
        <dbReference type="Proteomes" id="UP000447393"/>
    </source>
</evidence>
<dbReference type="Pfam" id="PF04087">
    <property type="entry name" value="DUF389"/>
    <property type="match status" value="1"/>
</dbReference>
<proteinExistence type="predicted"/>